<keyword evidence="11 14" id="KW-1133">Transmembrane helix</keyword>
<feature type="transmembrane region" description="Helical" evidence="14">
    <location>
        <begin position="143"/>
        <end position="160"/>
    </location>
</feature>
<dbReference type="Gene3D" id="3.30.565.10">
    <property type="entry name" value="Histidine kinase-like ATPase, C-terminal domain"/>
    <property type="match status" value="1"/>
</dbReference>
<dbReference type="SMART" id="SM00387">
    <property type="entry name" value="HATPase_c"/>
    <property type="match status" value="1"/>
</dbReference>
<keyword evidence="8" id="KW-0547">Nucleotide-binding</keyword>
<name>A0ABW5C289_9BACI</name>
<dbReference type="InterPro" id="IPR036890">
    <property type="entry name" value="HATPase_C_sf"/>
</dbReference>
<dbReference type="InterPro" id="IPR003660">
    <property type="entry name" value="HAMP_dom"/>
</dbReference>
<evidence type="ECO:0000256" key="5">
    <source>
        <dbReference type="ARBA" id="ARBA00022553"/>
    </source>
</evidence>
<evidence type="ECO:0000259" key="16">
    <source>
        <dbReference type="PROSITE" id="PS50885"/>
    </source>
</evidence>
<dbReference type="Proteomes" id="UP001597318">
    <property type="component" value="Unassembled WGS sequence"/>
</dbReference>
<keyword evidence="5" id="KW-0597">Phosphoprotein</keyword>
<evidence type="ECO:0000256" key="10">
    <source>
        <dbReference type="ARBA" id="ARBA00022840"/>
    </source>
</evidence>
<dbReference type="SUPFAM" id="SSF158472">
    <property type="entry name" value="HAMP domain-like"/>
    <property type="match status" value="1"/>
</dbReference>
<feature type="transmembrane region" description="Helical" evidence="14">
    <location>
        <begin position="166"/>
        <end position="186"/>
    </location>
</feature>
<evidence type="ECO:0000256" key="1">
    <source>
        <dbReference type="ARBA" id="ARBA00000085"/>
    </source>
</evidence>
<dbReference type="InterPro" id="IPR036097">
    <property type="entry name" value="HisK_dim/P_sf"/>
</dbReference>
<keyword evidence="18" id="KW-1185">Reference proteome</keyword>
<feature type="transmembrane region" description="Helical" evidence="14">
    <location>
        <begin position="6"/>
        <end position="27"/>
    </location>
</feature>
<evidence type="ECO:0000313" key="18">
    <source>
        <dbReference type="Proteomes" id="UP001597318"/>
    </source>
</evidence>
<comment type="catalytic activity">
    <reaction evidence="1">
        <text>ATP + protein L-histidine = ADP + protein N-phospho-L-histidine.</text>
        <dbReference type="EC" id="2.7.13.3"/>
    </reaction>
</comment>
<reference evidence="18" key="1">
    <citation type="journal article" date="2019" name="Int. J. Syst. Evol. Microbiol.">
        <title>The Global Catalogue of Microorganisms (GCM) 10K type strain sequencing project: providing services to taxonomists for standard genome sequencing and annotation.</title>
        <authorList>
            <consortium name="The Broad Institute Genomics Platform"/>
            <consortium name="The Broad Institute Genome Sequencing Center for Infectious Disease"/>
            <person name="Wu L."/>
            <person name="Ma J."/>
        </authorList>
    </citation>
    <scope>NUCLEOTIDE SEQUENCE [LARGE SCALE GENOMIC DNA]</scope>
    <source>
        <strain evidence="18">CGMCC 1.15474</strain>
    </source>
</reference>
<dbReference type="Gene3D" id="1.10.8.500">
    <property type="entry name" value="HAMP domain in histidine kinase"/>
    <property type="match status" value="1"/>
</dbReference>
<evidence type="ECO:0000256" key="11">
    <source>
        <dbReference type="ARBA" id="ARBA00022989"/>
    </source>
</evidence>
<gene>
    <name evidence="17" type="ORF">ACFSKK_22875</name>
</gene>
<keyword evidence="7 14" id="KW-0812">Transmembrane</keyword>
<dbReference type="SMART" id="SM00304">
    <property type="entry name" value="HAMP"/>
    <property type="match status" value="1"/>
</dbReference>
<dbReference type="Gene3D" id="3.30.450.20">
    <property type="entry name" value="PAS domain"/>
    <property type="match status" value="1"/>
</dbReference>
<evidence type="ECO:0000256" key="12">
    <source>
        <dbReference type="ARBA" id="ARBA00023012"/>
    </source>
</evidence>
<dbReference type="EMBL" id="JBHUIK010000007">
    <property type="protein sequence ID" value="MFD2216523.1"/>
    <property type="molecule type" value="Genomic_DNA"/>
</dbReference>
<dbReference type="Pfam" id="PF00512">
    <property type="entry name" value="HisKA"/>
    <property type="match status" value="1"/>
</dbReference>
<dbReference type="CDD" id="cd16922">
    <property type="entry name" value="HATPase_EvgS-ArcB-TorS-like"/>
    <property type="match status" value="1"/>
</dbReference>
<dbReference type="InterPro" id="IPR003661">
    <property type="entry name" value="HisK_dim/P_dom"/>
</dbReference>
<proteinExistence type="predicted"/>
<dbReference type="Pfam" id="PF00672">
    <property type="entry name" value="HAMP"/>
    <property type="match status" value="1"/>
</dbReference>
<dbReference type="CDD" id="cd06225">
    <property type="entry name" value="HAMP"/>
    <property type="match status" value="1"/>
</dbReference>
<evidence type="ECO:0000256" key="3">
    <source>
        <dbReference type="ARBA" id="ARBA00012438"/>
    </source>
</evidence>
<evidence type="ECO:0000313" key="17">
    <source>
        <dbReference type="EMBL" id="MFD2216523.1"/>
    </source>
</evidence>
<organism evidence="17 18">
    <name type="scientific">Metabacillus endolithicus</name>
    <dbReference type="NCBI Taxonomy" id="1535204"/>
    <lineage>
        <taxon>Bacteria</taxon>
        <taxon>Bacillati</taxon>
        <taxon>Bacillota</taxon>
        <taxon>Bacilli</taxon>
        <taxon>Bacillales</taxon>
        <taxon>Bacillaceae</taxon>
        <taxon>Metabacillus</taxon>
    </lineage>
</organism>
<keyword evidence="4" id="KW-1003">Cell membrane</keyword>
<keyword evidence="10 17" id="KW-0067">ATP-binding</keyword>
<evidence type="ECO:0000256" key="8">
    <source>
        <dbReference type="ARBA" id="ARBA00022741"/>
    </source>
</evidence>
<sequence length="469" mass="53218">MKWNSIVIKLGVVFILLFIVVIFPLGFSINKIFSGFFYNEVESQVDKLSTRYSRTITDIKDEKILNMFEMLADLTDHEIIIVDKNGEIVANSGLPSLPKGSKANIELLPSLKEKESVKIEIQDVTTKNRYLSIGKPIISNKEFLGGIFVLAPIDGIYLSLDRVRDMLILAGMGSIFLAIGFAFFFTRKLTTPLLEMEKATRDIAHGDLKTRVSVESKDEIGSLAKAINYLAVELDKYQTNRRQFFANISHELRTPLTYLGGYIKAIQQGLYQSDKERDQYLFIIENETERMTQLVNDLFELSKMEEGKLEFHFEDIDLCEVVQSSIEKTKLKSKEKGIEIFLKGDTNLPLANLDGLRTEQIVINLLENAIRYTEKGAITVRLWSERQKIKLSIEDTGLGIPEEDLPYLFERFYRVEKSRSRETGGTGLGLSIVKSLVVLQQGEIQVKSEVGKGTSFILSFPVVDYSQED</sequence>
<dbReference type="InterPro" id="IPR050398">
    <property type="entry name" value="HssS/ArlS-like"/>
</dbReference>
<evidence type="ECO:0000259" key="15">
    <source>
        <dbReference type="PROSITE" id="PS50109"/>
    </source>
</evidence>
<dbReference type="GO" id="GO:0005524">
    <property type="term" value="F:ATP binding"/>
    <property type="evidence" value="ECO:0007669"/>
    <property type="project" value="UniProtKB-KW"/>
</dbReference>
<evidence type="ECO:0000256" key="7">
    <source>
        <dbReference type="ARBA" id="ARBA00022692"/>
    </source>
</evidence>
<accession>A0ABW5C289</accession>
<dbReference type="InterPro" id="IPR005467">
    <property type="entry name" value="His_kinase_dom"/>
</dbReference>
<keyword evidence="13 14" id="KW-0472">Membrane</keyword>
<dbReference type="Pfam" id="PF02518">
    <property type="entry name" value="HATPase_c"/>
    <property type="match status" value="1"/>
</dbReference>
<evidence type="ECO:0000256" key="4">
    <source>
        <dbReference type="ARBA" id="ARBA00022475"/>
    </source>
</evidence>
<comment type="caution">
    <text evidence="17">The sequence shown here is derived from an EMBL/GenBank/DDBJ whole genome shotgun (WGS) entry which is preliminary data.</text>
</comment>
<evidence type="ECO:0000256" key="14">
    <source>
        <dbReference type="SAM" id="Phobius"/>
    </source>
</evidence>
<dbReference type="SUPFAM" id="SSF47384">
    <property type="entry name" value="Homodimeric domain of signal transducing histidine kinase"/>
    <property type="match status" value="1"/>
</dbReference>
<dbReference type="PROSITE" id="PS50109">
    <property type="entry name" value="HIS_KIN"/>
    <property type="match status" value="1"/>
</dbReference>
<feature type="domain" description="Histidine kinase" evidence="15">
    <location>
        <begin position="247"/>
        <end position="464"/>
    </location>
</feature>
<comment type="subcellular location">
    <subcellularLocation>
        <location evidence="2">Cell membrane</location>
        <topology evidence="2">Multi-pass membrane protein</topology>
    </subcellularLocation>
</comment>
<feature type="domain" description="HAMP" evidence="16">
    <location>
        <begin position="187"/>
        <end position="239"/>
    </location>
</feature>
<keyword evidence="9" id="KW-0418">Kinase</keyword>
<keyword evidence="6" id="KW-0808">Transferase</keyword>
<protein>
    <recommendedName>
        <fullName evidence="3">histidine kinase</fullName>
        <ecNumber evidence="3">2.7.13.3</ecNumber>
    </recommendedName>
</protein>
<keyword evidence="12" id="KW-0902">Two-component regulatory system</keyword>
<dbReference type="Gene3D" id="1.10.287.130">
    <property type="match status" value="1"/>
</dbReference>
<dbReference type="EC" id="2.7.13.3" evidence="3"/>
<dbReference type="InterPro" id="IPR004358">
    <property type="entry name" value="Sig_transdc_His_kin-like_C"/>
</dbReference>
<evidence type="ECO:0000256" key="6">
    <source>
        <dbReference type="ARBA" id="ARBA00022679"/>
    </source>
</evidence>
<dbReference type="SUPFAM" id="SSF55874">
    <property type="entry name" value="ATPase domain of HSP90 chaperone/DNA topoisomerase II/histidine kinase"/>
    <property type="match status" value="1"/>
</dbReference>
<evidence type="ECO:0000256" key="13">
    <source>
        <dbReference type="ARBA" id="ARBA00023136"/>
    </source>
</evidence>
<dbReference type="RefSeq" id="WP_247347503.1">
    <property type="nucleotide sequence ID" value="NZ_CP095551.1"/>
</dbReference>
<evidence type="ECO:0000256" key="9">
    <source>
        <dbReference type="ARBA" id="ARBA00022777"/>
    </source>
</evidence>
<dbReference type="PANTHER" id="PTHR45528:SF1">
    <property type="entry name" value="SENSOR HISTIDINE KINASE CPXA"/>
    <property type="match status" value="1"/>
</dbReference>
<dbReference type="PRINTS" id="PR00344">
    <property type="entry name" value="BCTRLSENSOR"/>
</dbReference>
<evidence type="ECO:0000256" key="2">
    <source>
        <dbReference type="ARBA" id="ARBA00004651"/>
    </source>
</evidence>
<dbReference type="PANTHER" id="PTHR45528">
    <property type="entry name" value="SENSOR HISTIDINE KINASE CPXA"/>
    <property type="match status" value="1"/>
</dbReference>
<dbReference type="SMART" id="SM00388">
    <property type="entry name" value="HisKA"/>
    <property type="match status" value="1"/>
</dbReference>
<dbReference type="InterPro" id="IPR003594">
    <property type="entry name" value="HATPase_dom"/>
</dbReference>
<dbReference type="CDD" id="cd00082">
    <property type="entry name" value="HisKA"/>
    <property type="match status" value="1"/>
</dbReference>
<dbReference type="PROSITE" id="PS50885">
    <property type="entry name" value="HAMP"/>
    <property type="match status" value="1"/>
</dbReference>